<evidence type="ECO:0008006" key="3">
    <source>
        <dbReference type="Google" id="ProtNLM"/>
    </source>
</evidence>
<evidence type="ECO:0000313" key="2">
    <source>
        <dbReference type="EMBL" id="SVC35624.1"/>
    </source>
</evidence>
<protein>
    <recommendedName>
        <fullName evidence="3">Imelysin-like domain-containing protein</fullName>
    </recommendedName>
</protein>
<feature type="transmembrane region" description="Helical" evidence="1">
    <location>
        <begin position="20"/>
        <end position="40"/>
    </location>
</feature>
<dbReference type="AlphaFoldDB" id="A0A382LFH0"/>
<accession>A0A382LFH0</accession>
<organism evidence="2">
    <name type="scientific">marine metagenome</name>
    <dbReference type="NCBI Taxonomy" id="408172"/>
    <lineage>
        <taxon>unclassified sequences</taxon>
        <taxon>metagenomes</taxon>
        <taxon>ecological metagenomes</taxon>
    </lineage>
</organism>
<feature type="non-terminal residue" evidence="2">
    <location>
        <position position="1"/>
    </location>
</feature>
<gene>
    <name evidence="2" type="ORF">METZ01_LOCUS288478</name>
</gene>
<reference evidence="2" key="1">
    <citation type="submission" date="2018-05" db="EMBL/GenBank/DDBJ databases">
        <authorList>
            <person name="Lanie J.A."/>
            <person name="Ng W.-L."/>
            <person name="Kazmierczak K.M."/>
            <person name="Andrzejewski T.M."/>
            <person name="Davidsen T.M."/>
            <person name="Wayne K.J."/>
            <person name="Tettelin H."/>
            <person name="Glass J.I."/>
            <person name="Rusch D."/>
            <person name="Podicherti R."/>
            <person name="Tsui H.-C.T."/>
            <person name="Winkler M.E."/>
        </authorList>
    </citation>
    <scope>NUCLEOTIDE SEQUENCE</scope>
</reference>
<sequence length="180" mass="19868">PDHPVTDAPRRLSTRATTTLRVFLTLLVVAMGVLWVYAFFLAPSGNPDRMEDRAWPEAAQDRCQTARDEISRLPTARQAGTPAQRADDLDEATLAVRRMVDALGRIAGGTDHDLSLVAHWLDDWEVYIADRLNHAERLRTEGDVKPLMTALASGAGSVLERMNGFARVNDMEACLDPGDM</sequence>
<proteinExistence type="predicted"/>
<dbReference type="EMBL" id="UINC01086816">
    <property type="protein sequence ID" value="SVC35624.1"/>
    <property type="molecule type" value="Genomic_DNA"/>
</dbReference>
<keyword evidence="1" id="KW-1133">Transmembrane helix</keyword>
<name>A0A382LFH0_9ZZZZ</name>
<evidence type="ECO:0000256" key="1">
    <source>
        <dbReference type="SAM" id="Phobius"/>
    </source>
</evidence>
<keyword evidence="1" id="KW-0472">Membrane</keyword>
<keyword evidence="1" id="KW-0812">Transmembrane</keyword>